<dbReference type="InterPro" id="IPR005761">
    <property type="entry name" value="UDP-N-AcMur-Glu-dNH2Pim_ligase"/>
</dbReference>
<evidence type="ECO:0000259" key="4">
    <source>
        <dbReference type="Pfam" id="PF08245"/>
    </source>
</evidence>
<dbReference type="Gene3D" id="3.40.1390.10">
    <property type="entry name" value="MurE/MurF, N-terminal domain"/>
    <property type="match status" value="1"/>
</dbReference>
<evidence type="ECO:0000259" key="3">
    <source>
        <dbReference type="Pfam" id="PF02875"/>
    </source>
</evidence>
<proteinExistence type="inferred from homology"/>
<dbReference type="GO" id="GO:0008360">
    <property type="term" value="P:regulation of cell shape"/>
    <property type="evidence" value="ECO:0007669"/>
    <property type="project" value="InterPro"/>
</dbReference>
<dbReference type="PANTHER" id="PTHR23135:SF4">
    <property type="entry name" value="UDP-N-ACETYLMURAMOYL-L-ALANYL-D-GLUTAMATE--2,6-DIAMINOPIMELATE LIGASE MURE HOMOLOG, CHLOROPLASTIC"/>
    <property type="match status" value="1"/>
</dbReference>
<dbReference type="Pfam" id="PF01225">
    <property type="entry name" value="Mur_ligase"/>
    <property type="match status" value="1"/>
</dbReference>
<reference evidence="5" key="1">
    <citation type="submission" date="2020-05" db="EMBL/GenBank/DDBJ databases">
        <authorList>
            <person name="Chiriac C."/>
            <person name="Salcher M."/>
            <person name="Ghai R."/>
            <person name="Kavagutti S V."/>
        </authorList>
    </citation>
    <scope>NUCLEOTIDE SEQUENCE</scope>
</reference>
<dbReference type="Pfam" id="PF08245">
    <property type="entry name" value="Mur_ligase_M"/>
    <property type="match status" value="1"/>
</dbReference>
<dbReference type="GO" id="GO:0051301">
    <property type="term" value="P:cell division"/>
    <property type="evidence" value="ECO:0007669"/>
    <property type="project" value="InterPro"/>
</dbReference>
<dbReference type="SUPFAM" id="SSF53623">
    <property type="entry name" value="MurD-like peptide ligases, catalytic domain"/>
    <property type="match status" value="1"/>
</dbReference>
<evidence type="ECO:0000259" key="2">
    <source>
        <dbReference type="Pfam" id="PF01225"/>
    </source>
</evidence>
<gene>
    <name evidence="5" type="ORF">UFOPK1684_00021</name>
</gene>
<comment type="similarity">
    <text evidence="1">Belongs to the MurCDEF family. MurE subfamily.</text>
</comment>
<dbReference type="GO" id="GO:0016881">
    <property type="term" value="F:acid-amino acid ligase activity"/>
    <property type="evidence" value="ECO:0007669"/>
    <property type="project" value="InterPro"/>
</dbReference>
<dbReference type="InterPro" id="IPR036565">
    <property type="entry name" value="Mur-like_cat_sf"/>
</dbReference>
<feature type="domain" description="Mur ligase central" evidence="4">
    <location>
        <begin position="121"/>
        <end position="326"/>
    </location>
</feature>
<dbReference type="InterPro" id="IPR013221">
    <property type="entry name" value="Mur_ligase_cen"/>
</dbReference>
<dbReference type="Pfam" id="PF02875">
    <property type="entry name" value="Mur_ligase_C"/>
    <property type="match status" value="1"/>
</dbReference>
<dbReference type="InterPro" id="IPR004101">
    <property type="entry name" value="Mur_ligase_C"/>
</dbReference>
<sequence>MAEIPRPQRPTPLSTRQLASTVKALHSGPDVLVTGVALHTGLVQPGDLFAALPGANRHGIEFWPEAAAAGATAVLTDTAGASLLPEMTPTLVLEDPRGHLGAIAAEIYGTDDVGSMAIAAVTGTNGKTSTAFLLDALMRGLGWTTALSTTAERVVAGVPYTSTLTTPEAPDIHAMLALAKEQGVSGLAIEVSAQALEKNRLDRVMVDVAGFTNLSHDHFEDFGNMDRYLAAKAALFTPERSHKAVICVDTSWGLALARQTTIPFWTLGRAGSEGVEEVPHWRYAITGISGDTTMFSVSGPEAWAIEFSAPIMGEHMVSNAALAAVMLILQGVPPADMATAMGPGTAGIPVFVPGRVERVSGPTGPQVFVDAGRSEDAYRATLETLRSRTTGKLVMVCGTSGNRDATKRPLMGATAARLADVVIVTDDDPRREDPAVIRAGLLEGVRSVEGSVWFEIPDPSEAIRHAVSLVGEGDSVLWSGPGSQNYRDISGRKVPYSARDEARAALREAGYAPEQPHD</sequence>
<protein>
    <submittedName>
        <fullName evidence="5">Unannotated protein</fullName>
    </submittedName>
</protein>
<feature type="domain" description="Mur ligase C-terminal" evidence="3">
    <location>
        <begin position="354"/>
        <end position="481"/>
    </location>
</feature>
<evidence type="ECO:0000313" key="5">
    <source>
        <dbReference type="EMBL" id="CAB4560229.1"/>
    </source>
</evidence>
<dbReference type="GO" id="GO:0005737">
    <property type="term" value="C:cytoplasm"/>
    <property type="evidence" value="ECO:0007669"/>
    <property type="project" value="InterPro"/>
</dbReference>
<dbReference type="InterPro" id="IPR035911">
    <property type="entry name" value="MurE/MurF_N"/>
</dbReference>
<dbReference type="InterPro" id="IPR036615">
    <property type="entry name" value="Mur_ligase_C_dom_sf"/>
</dbReference>
<dbReference type="AlphaFoldDB" id="A0A6J6DBV8"/>
<evidence type="ECO:0000256" key="1">
    <source>
        <dbReference type="ARBA" id="ARBA00005898"/>
    </source>
</evidence>
<feature type="domain" description="Mur ligase N-terminal catalytic" evidence="2">
    <location>
        <begin position="36"/>
        <end position="105"/>
    </location>
</feature>
<organism evidence="5">
    <name type="scientific">freshwater metagenome</name>
    <dbReference type="NCBI Taxonomy" id="449393"/>
    <lineage>
        <taxon>unclassified sequences</taxon>
        <taxon>metagenomes</taxon>
        <taxon>ecological metagenomes</taxon>
    </lineage>
</organism>
<dbReference type="InterPro" id="IPR000713">
    <property type="entry name" value="Mur_ligase_N"/>
</dbReference>
<accession>A0A6J6DBV8</accession>
<dbReference type="Gene3D" id="3.90.190.20">
    <property type="entry name" value="Mur ligase, C-terminal domain"/>
    <property type="match status" value="1"/>
</dbReference>
<dbReference type="SUPFAM" id="SSF63418">
    <property type="entry name" value="MurE/MurF N-terminal domain"/>
    <property type="match status" value="1"/>
</dbReference>
<dbReference type="NCBIfam" id="TIGR01085">
    <property type="entry name" value="murE"/>
    <property type="match status" value="1"/>
</dbReference>
<dbReference type="Gene3D" id="3.40.1190.10">
    <property type="entry name" value="Mur-like, catalytic domain"/>
    <property type="match status" value="1"/>
</dbReference>
<dbReference type="PANTHER" id="PTHR23135">
    <property type="entry name" value="MUR LIGASE FAMILY MEMBER"/>
    <property type="match status" value="1"/>
</dbReference>
<dbReference type="EMBL" id="CAEZTM010000001">
    <property type="protein sequence ID" value="CAB4560229.1"/>
    <property type="molecule type" value="Genomic_DNA"/>
</dbReference>
<dbReference type="GO" id="GO:0005524">
    <property type="term" value="F:ATP binding"/>
    <property type="evidence" value="ECO:0007669"/>
    <property type="project" value="InterPro"/>
</dbReference>
<name>A0A6J6DBV8_9ZZZZ</name>
<dbReference type="SUPFAM" id="SSF53244">
    <property type="entry name" value="MurD-like peptide ligases, peptide-binding domain"/>
    <property type="match status" value="1"/>
</dbReference>